<sequence length="264" mass="29582">MTTQLNAEVDYALPIGDRALPLNPLIGQPLELEFSGRIYCQHCGRKTPKSYSQGYCYPCMKKLAACDLCILKPEQCHYHLGTCREPEWGETHCMIDHVVYLANTSALKVGITRSSQIPTRWIDQGATEALPIYQVKSRHLSGLIEVQIAKLMSDKTNWRTLLKGNGASLDLKAKAQEVEVQIGEFIQTLREAYGEDAVQPLEAEITTIQYPVHQFPPKITAHTFDKTPLVRGHLRGIKGQYLLLDTGVMNIRKFTGYEVAARPG</sequence>
<dbReference type="AlphaFoldDB" id="A0ABD4T4W4"/>
<name>A0ABD4T4W4_9CYAN</name>
<dbReference type="InterPro" id="IPR021246">
    <property type="entry name" value="DUF2797"/>
</dbReference>
<proteinExistence type="predicted"/>
<dbReference type="Proteomes" id="UP000031561">
    <property type="component" value="Unassembled WGS sequence"/>
</dbReference>
<reference evidence="1 2" key="1">
    <citation type="journal article" date="2015" name="Genome Announc.">
        <title>Draft Genome Sequence of Filamentous Marine Cyanobacterium Lyngbya confervoides Strain BDU141951.</title>
        <authorList>
            <person name="Chandrababunaidu M.M."/>
            <person name="Sen D."/>
            <person name="Tripathy S."/>
        </authorList>
    </citation>
    <scope>NUCLEOTIDE SEQUENCE [LARGE SCALE GENOMIC DNA]</scope>
    <source>
        <strain evidence="1 2">BDU141951</strain>
    </source>
</reference>
<accession>A0ABD4T4W4</accession>
<dbReference type="Pfam" id="PF10977">
    <property type="entry name" value="DUF2797"/>
    <property type="match status" value="1"/>
</dbReference>
<comment type="caution">
    <text evidence="1">The sequence shown here is derived from an EMBL/GenBank/DDBJ whole genome shotgun (WGS) entry which is preliminary data.</text>
</comment>
<keyword evidence="2" id="KW-1185">Reference proteome</keyword>
<protein>
    <submittedName>
        <fullName evidence="1">DUF2797 domain-containing protein</fullName>
    </submittedName>
</protein>
<dbReference type="RefSeq" id="WP_250833329.1">
    <property type="nucleotide sequence ID" value="NZ_JTHE03000061.1"/>
</dbReference>
<organism evidence="1 2">
    <name type="scientific">Lyngbya confervoides BDU141951</name>
    <dbReference type="NCBI Taxonomy" id="1574623"/>
    <lineage>
        <taxon>Bacteria</taxon>
        <taxon>Bacillati</taxon>
        <taxon>Cyanobacteriota</taxon>
        <taxon>Cyanophyceae</taxon>
        <taxon>Oscillatoriophycideae</taxon>
        <taxon>Oscillatoriales</taxon>
        <taxon>Microcoleaceae</taxon>
        <taxon>Lyngbya</taxon>
    </lineage>
</organism>
<evidence type="ECO:0000313" key="1">
    <source>
        <dbReference type="EMBL" id="MCM1983277.1"/>
    </source>
</evidence>
<evidence type="ECO:0000313" key="2">
    <source>
        <dbReference type="Proteomes" id="UP000031561"/>
    </source>
</evidence>
<gene>
    <name evidence="1" type="ORF">QQ91_0010655</name>
</gene>
<dbReference type="EMBL" id="JTHE03000061">
    <property type="protein sequence ID" value="MCM1983277.1"/>
    <property type="molecule type" value="Genomic_DNA"/>
</dbReference>